<dbReference type="SUPFAM" id="SSF54523">
    <property type="entry name" value="Pili subunits"/>
    <property type="match status" value="1"/>
</dbReference>
<organism evidence="3">
    <name type="scientific">mine drainage metagenome</name>
    <dbReference type="NCBI Taxonomy" id="410659"/>
    <lineage>
        <taxon>unclassified sequences</taxon>
        <taxon>metagenomes</taxon>
        <taxon>ecological metagenomes</taxon>
    </lineage>
</organism>
<dbReference type="Pfam" id="PF07963">
    <property type="entry name" value="N_methyl"/>
    <property type="match status" value="1"/>
</dbReference>
<keyword evidence="2" id="KW-1133">Transmembrane helix</keyword>
<reference evidence="3" key="1">
    <citation type="submission" date="2016-10" db="EMBL/GenBank/DDBJ databases">
        <title>Sequence of Gallionella enrichment culture.</title>
        <authorList>
            <person name="Poehlein A."/>
            <person name="Muehling M."/>
            <person name="Daniel R."/>
        </authorList>
    </citation>
    <scope>NUCLEOTIDE SEQUENCE</scope>
</reference>
<dbReference type="PROSITE" id="PS00409">
    <property type="entry name" value="PROKAR_NTER_METHYL"/>
    <property type="match status" value="1"/>
</dbReference>
<dbReference type="InterPro" id="IPR012902">
    <property type="entry name" value="N_methyl_site"/>
</dbReference>
<protein>
    <submittedName>
        <fullName evidence="3">Type II secretion system protein G</fullName>
    </submittedName>
</protein>
<keyword evidence="2" id="KW-0472">Membrane</keyword>
<gene>
    <name evidence="3" type="primary">pulG_2</name>
    <name evidence="3" type="ORF">GALL_44110</name>
</gene>
<comment type="caution">
    <text evidence="3">The sequence shown here is derived from an EMBL/GenBank/DDBJ whole genome shotgun (WGS) entry which is preliminary data.</text>
</comment>
<dbReference type="GO" id="GO:0015628">
    <property type="term" value="P:protein secretion by the type II secretion system"/>
    <property type="evidence" value="ECO:0007669"/>
    <property type="project" value="InterPro"/>
</dbReference>
<evidence type="ECO:0000256" key="2">
    <source>
        <dbReference type="SAM" id="Phobius"/>
    </source>
</evidence>
<dbReference type="Gene3D" id="3.30.700.10">
    <property type="entry name" value="Glycoprotein, Type 4 Pilin"/>
    <property type="match status" value="1"/>
</dbReference>
<name>A0A1J5T1E5_9ZZZZ</name>
<dbReference type="AlphaFoldDB" id="A0A1J5T1E5"/>
<dbReference type="GO" id="GO:0015627">
    <property type="term" value="C:type II protein secretion system complex"/>
    <property type="evidence" value="ECO:0007669"/>
    <property type="project" value="InterPro"/>
</dbReference>
<dbReference type="NCBIfam" id="TIGR02532">
    <property type="entry name" value="IV_pilin_GFxxxE"/>
    <property type="match status" value="1"/>
</dbReference>
<keyword evidence="2" id="KW-0812">Transmembrane</keyword>
<dbReference type="InterPro" id="IPR045584">
    <property type="entry name" value="Pilin-like"/>
</dbReference>
<dbReference type="PRINTS" id="PR00813">
    <property type="entry name" value="BCTERIALGSPG"/>
</dbReference>
<accession>A0A1J5T1E5</accession>
<evidence type="ECO:0000313" key="3">
    <source>
        <dbReference type="EMBL" id="OIR14607.1"/>
    </source>
</evidence>
<dbReference type="EMBL" id="MLJW01000011">
    <property type="protein sequence ID" value="OIR14607.1"/>
    <property type="molecule type" value="Genomic_DNA"/>
</dbReference>
<proteinExistence type="predicted"/>
<evidence type="ECO:0000256" key="1">
    <source>
        <dbReference type="ARBA" id="ARBA00022481"/>
    </source>
</evidence>
<sequence length="163" mass="17870">MNTARIAGSGGFTLIELVVTLAILALLSTIALPMAELAVQRGKEQELRTALRQIRDAIDAYKEAYEEGHIIRKVGESGYPPTLDILVQGVNDAQSQAADRKLYFLRHLPRNPFVHDSTLPAAGTWGKRSYVSSADDPQEGDDVFDVYVPVSGTGINGVPYREW</sequence>
<dbReference type="InterPro" id="IPR000983">
    <property type="entry name" value="Bac_GSPG_pilin"/>
</dbReference>
<feature type="transmembrane region" description="Helical" evidence="2">
    <location>
        <begin position="12"/>
        <end position="35"/>
    </location>
</feature>
<keyword evidence="1" id="KW-0488">Methylation</keyword>